<keyword evidence="6" id="KW-0813">Transport</keyword>
<evidence type="ECO:0008006" key="10">
    <source>
        <dbReference type="Google" id="ProtNLM"/>
    </source>
</evidence>
<evidence type="ECO:0000256" key="3">
    <source>
        <dbReference type="ARBA" id="ARBA00022737"/>
    </source>
</evidence>
<evidence type="ECO:0000313" key="8">
    <source>
        <dbReference type="EMBL" id="CAH9148611.1"/>
    </source>
</evidence>
<keyword evidence="4 5" id="KW-0472">Membrane</keyword>
<comment type="similarity">
    <text evidence="6">Belongs to the mitochondrial carrier (TC 2.A.29) family.</text>
</comment>
<sequence length="397" mass="42970">MEEGRKAESPPFHPTSSISNVPLQPHNLKFTEIALQRMSRFDNAIRLKLYLPSEKHVSPNLDGPTPNLLCGGLFLDLAVPAPPSILKSLSVKCRRRTGFRRGTGNGESFLSVSLSAGDRKRDVVDGSPGECLRPNGDKVGSAVETGSGAALDQKRMMESRRLGAVNTTKHLWAGAVAAMISRKQLMRLSGNEETTNTERFVAGAAAGITAALICLPLDTIRTKLVAPDGEAMGGVIGAFHHVIQTEGFFSLYKGLLPSILSMAPSAAVFYGVYDILKSSYLRSPEGRKRMQSLMQRDQERSAFERLEIGPKRTLLHGAIAGACAEVASYPFEVVRKQLQLQGRAPKLGALAITSKIVEKGGIPALYAGLFPSLLQVLPSASMSYFIYEFMKVVLKVE</sequence>
<dbReference type="PROSITE" id="PS50920">
    <property type="entry name" value="SOLCAR"/>
    <property type="match status" value="2"/>
</dbReference>
<dbReference type="Pfam" id="PF00153">
    <property type="entry name" value="Mito_carr"/>
    <property type="match status" value="2"/>
</dbReference>
<name>A0AAV0GKX0_9ASTE</name>
<reference evidence="8" key="1">
    <citation type="submission" date="2022-07" db="EMBL/GenBank/DDBJ databases">
        <authorList>
            <person name="Macas J."/>
            <person name="Novak P."/>
            <person name="Neumann P."/>
        </authorList>
    </citation>
    <scope>NUCLEOTIDE SEQUENCE</scope>
</reference>
<evidence type="ECO:0000256" key="1">
    <source>
        <dbReference type="ARBA" id="ARBA00004141"/>
    </source>
</evidence>
<dbReference type="EMBL" id="CAMAPF010001202">
    <property type="protein sequence ID" value="CAH9148611.1"/>
    <property type="molecule type" value="Genomic_DNA"/>
</dbReference>
<feature type="repeat" description="Solcar" evidence="5">
    <location>
        <begin position="194"/>
        <end position="279"/>
    </location>
</feature>
<dbReference type="InterPro" id="IPR018108">
    <property type="entry name" value="MCP_transmembrane"/>
</dbReference>
<organism evidence="8 9">
    <name type="scientific">Cuscuta epithymum</name>
    <dbReference type="NCBI Taxonomy" id="186058"/>
    <lineage>
        <taxon>Eukaryota</taxon>
        <taxon>Viridiplantae</taxon>
        <taxon>Streptophyta</taxon>
        <taxon>Embryophyta</taxon>
        <taxon>Tracheophyta</taxon>
        <taxon>Spermatophyta</taxon>
        <taxon>Magnoliopsida</taxon>
        <taxon>eudicotyledons</taxon>
        <taxon>Gunneridae</taxon>
        <taxon>Pentapetalae</taxon>
        <taxon>asterids</taxon>
        <taxon>lamiids</taxon>
        <taxon>Solanales</taxon>
        <taxon>Convolvulaceae</taxon>
        <taxon>Cuscuteae</taxon>
        <taxon>Cuscuta</taxon>
        <taxon>Cuscuta subgen. Cuscuta</taxon>
    </lineage>
</organism>
<gene>
    <name evidence="8" type="ORF">CEPIT_LOCUS44647</name>
</gene>
<dbReference type="SUPFAM" id="SSF103506">
    <property type="entry name" value="Mitochondrial carrier"/>
    <property type="match status" value="1"/>
</dbReference>
<keyword evidence="2 5" id="KW-0812">Transmembrane</keyword>
<evidence type="ECO:0000256" key="6">
    <source>
        <dbReference type="RuleBase" id="RU000488"/>
    </source>
</evidence>
<evidence type="ECO:0000256" key="4">
    <source>
        <dbReference type="ARBA" id="ARBA00023136"/>
    </source>
</evidence>
<dbReference type="Proteomes" id="UP001152523">
    <property type="component" value="Unassembled WGS sequence"/>
</dbReference>
<protein>
    <recommendedName>
        <fullName evidence="10">Mitochondrial adenine nucleotide transporter BTL3</fullName>
    </recommendedName>
</protein>
<dbReference type="InterPro" id="IPR023395">
    <property type="entry name" value="MCP_dom_sf"/>
</dbReference>
<dbReference type="PANTHER" id="PTHR24089">
    <property type="entry name" value="SOLUTE CARRIER FAMILY 25"/>
    <property type="match status" value="1"/>
</dbReference>
<dbReference type="Gene3D" id="1.50.40.10">
    <property type="entry name" value="Mitochondrial carrier domain"/>
    <property type="match status" value="1"/>
</dbReference>
<dbReference type="GO" id="GO:0016020">
    <property type="term" value="C:membrane"/>
    <property type="evidence" value="ECO:0007669"/>
    <property type="project" value="UniProtKB-SubCell"/>
</dbReference>
<feature type="repeat" description="Solcar" evidence="5">
    <location>
        <begin position="308"/>
        <end position="393"/>
    </location>
</feature>
<evidence type="ECO:0000313" key="9">
    <source>
        <dbReference type="Proteomes" id="UP001152523"/>
    </source>
</evidence>
<evidence type="ECO:0000256" key="5">
    <source>
        <dbReference type="PROSITE-ProRule" id="PRU00282"/>
    </source>
</evidence>
<accession>A0AAV0GKX0</accession>
<dbReference type="AlphaFoldDB" id="A0AAV0GKX0"/>
<proteinExistence type="inferred from homology"/>
<keyword evidence="9" id="KW-1185">Reference proteome</keyword>
<keyword evidence="3" id="KW-0677">Repeat</keyword>
<evidence type="ECO:0000256" key="2">
    <source>
        <dbReference type="ARBA" id="ARBA00022692"/>
    </source>
</evidence>
<feature type="region of interest" description="Disordered" evidence="7">
    <location>
        <begin position="1"/>
        <end position="23"/>
    </location>
</feature>
<comment type="caution">
    <text evidence="8">The sequence shown here is derived from an EMBL/GenBank/DDBJ whole genome shotgun (WGS) entry which is preliminary data.</text>
</comment>
<evidence type="ECO:0000256" key="7">
    <source>
        <dbReference type="SAM" id="MobiDB-lite"/>
    </source>
</evidence>
<comment type="subcellular location">
    <subcellularLocation>
        <location evidence="1">Membrane</location>
        <topology evidence="1">Multi-pass membrane protein</topology>
    </subcellularLocation>
</comment>